<name>A0A0A9FHT3_ARUDO</name>
<dbReference type="EMBL" id="GBRH01190058">
    <property type="protein sequence ID" value="JAE07838.1"/>
    <property type="molecule type" value="Transcribed_RNA"/>
</dbReference>
<reference evidence="1" key="1">
    <citation type="submission" date="2014-09" db="EMBL/GenBank/DDBJ databases">
        <authorList>
            <person name="Magalhaes I.L.F."/>
            <person name="Oliveira U."/>
            <person name="Santos F.R."/>
            <person name="Vidigal T.H.D.A."/>
            <person name="Brescovit A.D."/>
            <person name="Santos A.J."/>
        </authorList>
    </citation>
    <scope>NUCLEOTIDE SEQUENCE</scope>
    <source>
        <tissue evidence="1">Shoot tissue taken approximately 20 cm above the soil surface</tissue>
    </source>
</reference>
<sequence length="38" mass="4323">MFAHRSKATPKVSQLEVAALIPHLYSEFCLGWFQSLLC</sequence>
<evidence type="ECO:0000313" key="1">
    <source>
        <dbReference type="EMBL" id="JAE07838.1"/>
    </source>
</evidence>
<accession>A0A0A9FHT3</accession>
<protein>
    <submittedName>
        <fullName evidence="1">Uncharacterized protein</fullName>
    </submittedName>
</protein>
<dbReference type="AlphaFoldDB" id="A0A0A9FHT3"/>
<reference evidence="1" key="2">
    <citation type="journal article" date="2015" name="Data Brief">
        <title>Shoot transcriptome of the giant reed, Arundo donax.</title>
        <authorList>
            <person name="Barrero R.A."/>
            <person name="Guerrero F.D."/>
            <person name="Moolhuijzen P."/>
            <person name="Goolsby J.A."/>
            <person name="Tidwell J."/>
            <person name="Bellgard S.E."/>
            <person name="Bellgard M.I."/>
        </authorList>
    </citation>
    <scope>NUCLEOTIDE SEQUENCE</scope>
    <source>
        <tissue evidence="1">Shoot tissue taken approximately 20 cm above the soil surface</tissue>
    </source>
</reference>
<organism evidence="1">
    <name type="scientific">Arundo donax</name>
    <name type="common">Giant reed</name>
    <name type="synonym">Donax arundinaceus</name>
    <dbReference type="NCBI Taxonomy" id="35708"/>
    <lineage>
        <taxon>Eukaryota</taxon>
        <taxon>Viridiplantae</taxon>
        <taxon>Streptophyta</taxon>
        <taxon>Embryophyta</taxon>
        <taxon>Tracheophyta</taxon>
        <taxon>Spermatophyta</taxon>
        <taxon>Magnoliopsida</taxon>
        <taxon>Liliopsida</taxon>
        <taxon>Poales</taxon>
        <taxon>Poaceae</taxon>
        <taxon>PACMAD clade</taxon>
        <taxon>Arundinoideae</taxon>
        <taxon>Arundineae</taxon>
        <taxon>Arundo</taxon>
    </lineage>
</organism>
<proteinExistence type="predicted"/>